<evidence type="ECO:0000313" key="2">
    <source>
        <dbReference type="EMBL" id="KAK7076158.1"/>
    </source>
</evidence>
<reference evidence="2 3" key="1">
    <citation type="submission" date="2023-11" db="EMBL/GenBank/DDBJ databases">
        <title>Halocaridina rubra genome assembly.</title>
        <authorList>
            <person name="Smith C."/>
        </authorList>
    </citation>
    <scope>NUCLEOTIDE SEQUENCE [LARGE SCALE GENOMIC DNA]</scope>
    <source>
        <strain evidence="2">EP-1</strain>
        <tissue evidence="2">Whole</tissue>
    </source>
</reference>
<comment type="caution">
    <text evidence="2">The sequence shown here is derived from an EMBL/GenBank/DDBJ whole genome shotgun (WGS) entry which is preliminary data.</text>
</comment>
<organism evidence="2 3">
    <name type="scientific">Halocaridina rubra</name>
    <name type="common">Hawaiian red shrimp</name>
    <dbReference type="NCBI Taxonomy" id="373956"/>
    <lineage>
        <taxon>Eukaryota</taxon>
        <taxon>Metazoa</taxon>
        <taxon>Ecdysozoa</taxon>
        <taxon>Arthropoda</taxon>
        <taxon>Crustacea</taxon>
        <taxon>Multicrustacea</taxon>
        <taxon>Malacostraca</taxon>
        <taxon>Eumalacostraca</taxon>
        <taxon>Eucarida</taxon>
        <taxon>Decapoda</taxon>
        <taxon>Pleocyemata</taxon>
        <taxon>Caridea</taxon>
        <taxon>Atyoidea</taxon>
        <taxon>Atyidae</taxon>
        <taxon>Halocaridina</taxon>
    </lineage>
</organism>
<feature type="region of interest" description="Disordered" evidence="1">
    <location>
        <begin position="1"/>
        <end position="56"/>
    </location>
</feature>
<feature type="compositionally biased region" description="Basic and acidic residues" evidence="1">
    <location>
        <begin position="1"/>
        <end position="31"/>
    </location>
</feature>
<accession>A0AAN8X7Z7</accession>
<evidence type="ECO:0000256" key="1">
    <source>
        <dbReference type="SAM" id="MobiDB-lite"/>
    </source>
</evidence>
<dbReference type="Proteomes" id="UP001381693">
    <property type="component" value="Unassembled WGS sequence"/>
</dbReference>
<keyword evidence="3" id="KW-1185">Reference proteome</keyword>
<protein>
    <submittedName>
        <fullName evidence="2">Uncharacterized protein</fullName>
    </submittedName>
</protein>
<proteinExistence type="predicted"/>
<sequence length="157" mass="17712">MLEEKEKEEAGGFEEEKAKKTKIIDERREGRTNQTARSRVLAPGKKNPTHPARRGYGGMSSCPVFIEVAQNNKHHVRRGFRQPRGVTMSLYAPLAPPLHNLDQCVLWPLLSSLEPLKILDYVDRSVSVARAAVEKGRVAETLHGEFSHCCECKTLRH</sequence>
<evidence type="ECO:0000313" key="3">
    <source>
        <dbReference type="Proteomes" id="UP001381693"/>
    </source>
</evidence>
<name>A0AAN8X7Z7_HALRR</name>
<gene>
    <name evidence="2" type="ORF">SK128_027359</name>
</gene>
<dbReference type="AlphaFoldDB" id="A0AAN8X7Z7"/>
<dbReference type="EMBL" id="JAXCGZ010009810">
    <property type="protein sequence ID" value="KAK7076158.1"/>
    <property type="molecule type" value="Genomic_DNA"/>
</dbReference>